<dbReference type="PANTHER" id="PTHR10098">
    <property type="entry name" value="RAPSYN-RELATED"/>
    <property type="match status" value="1"/>
</dbReference>
<evidence type="ECO:0000259" key="3">
    <source>
        <dbReference type="Pfam" id="PF13191"/>
    </source>
</evidence>
<dbReference type="SUPFAM" id="SSF48452">
    <property type="entry name" value="TPR-like"/>
    <property type="match status" value="2"/>
</dbReference>
<dbReference type="InterPro" id="IPR019734">
    <property type="entry name" value="TPR_rpt"/>
</dbReference>
<dbReference type="PANTHER" id="PTHR10098:SF108">
    <property type="entry name" value="TETRATRICOPEPTIDE REPEAT PROTEIN 28"/>
    <property type="match status" value="1"/>
</dbReference>
<accession>A0A0S7XU10</accession>
<dbReference type="InterPro" id="IPR041664">
    <property type="entry name" value="AAA_16"/>
</dbReference>
<feature type="domain" description="Orc1-like AAA ATPase" evidence="3">
    <location>
        <begin position="423"/>
        <end position="571"/>
    </location>
</feature>
<dbReference type="PROSITE" id="PS50005">
    <property type="entry name" value="TPR"/>
    <property type="match status" value="2"/>
</dbReference>
<dbReference type="SMART" id="SM00028">
    <property type="entry name" value="TPR"/>
    <property type="match status" value="6"/>
</dbReference>
<dbReference type="AlphaFoldDB" id="A0A0S7XU10"/>
<evidence type="ECO:0000259" key="2">
    <source>
        <dbReference type="Pfam" id="PF12770"/>
    </source>
</evidence>
<dbReference type="Pfam" id="PF13191">
    <property type="entry name" value="AAA_16"/>
    <property type="match status" value="1"/>
</dbReference>
<feature type="repeat" description="TPR" evidence="1">
    <location>
        <begin position="1043"/>
        <end position="1076"/>
    </location>
</feature>
<evidence type="ECO:0000256" key="1">
    <source>
        <dbReference type="PROSITE-ProRule" id="PRU00339"/>
    </source>
</evidence>
<reference evidence="4 5" key="1">
    <citation type="journal article" date="2015" name="Microbiome">
        <title>Genomic resolution of linkages in carbon, nitrogen, and sulfur cycling among widespread estuary sediment bacteria.</title>
        <authorList>
            <person name="Baker B.J."/>
            <person name="Lazar C.S."/>
            <person name="Teske A.P."/>
            <person name="Dick G.J."/>
        </authorList>
    </citation>
    <scope>NUCLEOTIDE SEQUENCE [LARGE SCALE GENOMIC DNA]</scope>
    <source>
        <strain evidence="4">DG_54_3</strain>
    </source>
</reference>
<name>A0A0S7XU10_UNCSA</name>
<organism evidence="4 5">
    <name type="scientific">candidate division WOR-1 bacterium DG_54_3</name>
    <dbReference type="NCBI Taxonomy" id="1703775"/>
    <lineage>
        <taxon>Bacteria</taxon>
        <taxon>Bacillati</taxon>
        <taxon>Saganbacteria</taxon>
    </lineage>
</organism>
<dbReference type="EMBL" id="LIZX01000095">
    <property type="protein sequence ID" value="KPJ65985.1"/>
    <property type="molecule type" value="Genomic_DNA"/>
</dbReference>
<comment type="caution">
    <text evidence="4">The sequence shown here is derived from an EMBL/GenBank/DDBJ whole genome shotgun (WGS) entry which is preliminary data.</text>
</comment>
<dbReference type="Proteomes" id="UP000051861">
    <property type="component" value="Unassembled WGS sequence"/>
</dbReference>
<dbReference type="InterPro" id="IPR011990">
    <property type="entry name" value="TPR-like_helical_dom_sf"/>
</dbReference>
<evidence type="ECO:0000313" key="4">
    <source>
        <dbReference type="EMBL" id="KPJ65985.1"/>
    </source>
</evidence>
<dbReference type="Gene3D" id="3.40.50.300">
    <property type="entry name" value="P-loop containing nucleotide triphosphate hydrolases"/>
    <property type="match status" value="1"/>
</dbReference>
<proteinExistence type="predicted"/>
<gene>
    <name evidence="4" type="ORF">AMJ44_09145</name>
</gene>
<dbReference type="SUPFAM" id="SSF52540">
    <property type="entry name" value="P-loop containing nucleoside triphosphate hydrolases"/>
    <property type="match status" value="1"/>
</dbReference>
<dbReference type="InterPro" id="IPR024983">
    <property type="entry name" value="CHAT_dom"/>
</dbReference>
<dbReference type="Pfam" id="PF12770">
    <property type="entry name" value="CHAT"/>
    <property type="match status" value="1"/>
</dbReference>
<dbReference type="Gene3D" id="1.25.40.10">
    <property type="entry name" value="Tetratricopeptide repeat domain"/>
    <property type="match status" value="2"/>
</dbReference>
<protein>
    <submittedName>
        <fullName evidence="4">Uncharacterized protein</fullName>
    </submittedName>
</protein>
<dbReference type="Pfam" id="PF13424">
    <property type="entry name" value="TPR_12"/>
    <property type="match status" value="3"/>
</dbReference>
<feature type="repeat" description="TPR" evidence="1">
    <location>
        <begin position="1003"/>
        <end position="1036"/>
    </location>
</feature>
<feature type="domain" description="CHAT" evidence="2">
    <location>
        <begin position="134"/>
        <end position="376"/>
    </location>
</feature>
<dbReference type="InterPro" id="IPR027417">
    <property type="entry name" value="P-loop_NTPase"/>
</dbReference>
<keyword evidence="1" id="KW-0802">TPR repeat</keyword>
<evidence type="ECO:0000313" key="5">
    <source>
        <dbReference type="Proteomes" id="UP000051861"/>
    </source>
</evidence>
<sequence length="1138" mass="130132">MLPNITIELRHLKDDSYESRIFGPQSQDILRSEFRFKEDDPFFVRGTKYLEEDGQRTNKDVEKGFIQRMGKHFYDLITDGKDDFKKYLRHDQEIKRGYCLTLALDYKTIKEKPQIKKSDDKEVTEELQKRLKAKPEGIERLTKSANLLWHIPWEYLHDGEDFLALSVRAHLTRKPIGLREIPAIQSPQPLRLLVVVSSPTGLVELNTEREIGIIQEVLDPARREGSLEIDYLEIATLTNLRSKIKHFQPHILHYTGHGGKEPLTNETYLACEDDDGEVRPIFGHDLRRISQDSDSLQLVVLSGCMTAQTHHHDALKGVGTTLLQDSLPAVLAMQYSILDKSGIEFAGKFYEELGKGSSVREAVNEVRLRLYELRGKDRADWGLPALYLRTSEIRLIDPTKKPKPRATKTEQVNIGGLPIVRGFVGRKKEIRDIRQAINQPHIPAVYVYGLGGVGKTALAAKIIERVQWDKSVDAFCVIRCDKIEPTFANVVEKLANFVSYQGKEGHARGGQALKESRMPIEDRVSFFNSAIKDHRYLFIFDNLESSFVKHAPVGELKDDDLTRFFSSLFDHNWRSTFLFTCRYQWQLLAETKDRSNCLKCGLPKENLLTIHLPGLTAHQTIQHMNNLTGPLSKLQYKEQLRLLPLVKGHPKTVELLDSYLQKHTVSQVLEDKNLPGMMLQDIGAYFMDGLWQDLNRDEKEALANLAVFRVPLKAQDIQRLVPKKEALNKLTGYSLLQLEGEGGGMHRMVHTRGYVVHPVVSEYVLDKVGKEERKRLHKKAAEFYIHQYDEMLKRVTKDKKAEPLEVLCAAMKMLRQRGMRKQAEMMTSSLLEIHHHLFEAEEYEQAGGIVTAILGFLRTQGLRELAKELLKKSIDSLTSGNKYVAMSNLATLLNGEGKWQEALNTYQECLEFFKRIDAKSQMAVTIGQQAQIYQERGEYGKALNLEQEALSLQEEIGEKEGIVIRHYRIAQLLHQMERYDEALKHLQKGLRMERELNHPEGEANYLHQLGLTLNSLNRPKEALKHFTKALAISEQIGDKAGQVDSLGEIGKLMLGAGQFKEALDCFQQALNIYRELGDPVKVAICLEAIGVIFEEQKHYQEALIKYQEALQLFRQYGSPQDIAHTERNIARVKKLLGQ</sequence>